<keyword evidence="2" id="KW-1185">Reference proteome</keyword>
<dbReference type="GeneID" id="95615457"/>
<evidence type="ECO:0000313" key="2">
    <source>
        <dbReference type="Proteomes" id="UP000325563"/>
    </source>
</evidence>
<dbReference type="AlphaFoldDB" id="A0A5J6JEN3"/>
<accession>A0A5J6JEN3</accession>
<dbReference type="PANTHER" id="PTHR40045:SF1">
    <property type="entry name" value="YQCI_YCGG FAMILY PROTEIN"/>
    <property type="match status" value="1"/>
</dbReference>
<dbReference type="RefSeq" id="WP_150529902.1">
    <property type="nucleotide sequence ID" value="NZ_BNBW01000006.1"/>
</dbReference>
<dbReference type="Proteomes" id="UP000325563">
    <property type="component" value="Chromosome"/>
</dbReference>
<organism evidence="1 2">
    <name type="scientific">Streptomyces vinaceus</name>
    <dbReference type="NCBI Taxonomy" id="1960"/>
    <lineage>
        <taxon>Bacteria</taxon>
        <taxon>Bacillati</taxon>
        <taxon>Actinomycetota</taxon>
        <taxon>Actinomycetes</taxon>
        <taxon>Kitasatosporales</taxon>
        <taxon>Streptomycetaceae</taxon>
        <taxon>Streptomyces</taxon>
    </lineage>
</organism>
<evidence type="ECO:0000313" key="1">
    <source>
        <dbReference type="EMBL" id="QEV49340.1"/>
    </source>
</evidence>
<reference evidence="1 2" key="1">
    <citation type="submission" date="2017-09" db="EMBL/GenBank/DDBJ databases">
        <authorList>
            <person name="Lee N."/>
            <person name="Cho B.-K."/>
        </authorList>
    </citation>
    <scope>NUCLEOTIDE SEQUENCE [LARGE SCALE GENOMIC DNA]</scope>
    <source>
        <strain evidence="1 2">ATCC 27476</strain>
    </source>
</reference>
<dbReference type="PANTHER" id="PTHR40045">
    <property type="entry name" value="YCGG FAMILY PROTEIN"/>
    <property type="match status" value="1"/>
</dbReference>
<protein>
    <submittedName>
        <fullName evidence="1">YqcI/YcgG family protein</fullName>
    </submittedName>
</protein>
<dbReference type="InterPro" id="IPR014988">
    <property type="entry name" value="Uncharacterised_YqcI/YcgG"/>
</dbReference>
<dbReference type="Pfam" id="PF08892">
    <property type="entry name" value="YqcI_YcgG"/>
    <property type="match status" value="1"/>
</dbReference>
<proteinExistence type="predicted"/>
<dbReference type="NCBIfam" id="NF041366">
    <property type="entry name" value="GntA_guanitoxin"/>
    <property type="match status" value="1"/>
</dbReference>
<gene>
    <name evidence="1" type="ORF">CP980_33525</name>
</gene>
<dbReference type="KEGG" id="svn:CP980_33525"/>
<sequence>MTERDTPGGEHPGHAEEVVESFTAWLRADTFTCLGARAALQRGELVTGVYGTLGDREDLHRLRTDLLRFVTGPLAGPGRFHTFAAIFTRSDPADEEVFEELLWQQLNALHRADRADHPWAREVSPDPRDPRFGISVGGHPFFVIGLHRRASRISRRFAHPVLVFNSHRQFAELKRTGVYRGMQTKIRGKEVALQGDVNPMLAEHGEISEARQYSGRAVPPHWTCPFDRHG</sequence>
<name>A0A5J6JEN3_STRVI</name>
<dbReference type="EMBL" id="CP023692">
    <property type="protein sequence ID" value="QEV49340.1"/>
    <property type="molecule type" value="Genomic_DNA"/>
</dbReference>